<comment type="caution">
    <text evidence="1">The sequence shown here is derived from an EMBL/GenBank/DDBJ whole genome shotgun (WGS) entry which is preliminary data.</text>
</comment>
<gene>
    <name evidence="1" type="ORF">CEPIT_LOCUS15821</name>
</gene>
<organism evidence="1 2">
    <name type="scientific">Cuscuta epithymum</name>
    <dbReference type="NCBI Taxonomy" id="186058"/>
    <lineage>
        <taxon>Eukaryota</taxon>
        <taxon>Viridiplantae</taxon>
        <taxon>Streptophyta</taxon>
        <taxon>Embryophyta</taxon>
        <taxon>Tracheophyta</taxon>
        <taxon>Spermatophyta</taxon>
        <taxon>Magnoliopsida</taxon>
        <taxon>eudicotyledons</taxon>
        <taxon>Gunneridae</taxon>
        <taxon>Pentapetalae</taxon>
        <taxon>asterids</taxon>
        <taxon>lamiids</taxon>
        <taxon>Solanales</taxon>
        <taxon>Convolvulaceae</taxon>
        <taxon>Cuscuteae</taxon>
        <taxon>Cuscuta</taxon>
        <taxon>Cuscuta subgen. Cuscuta</taxon>
    </lineage>
</organism>
<proteinExistence type="predicted"/>
<dbReference type="Proteomes" id="UP001152523">
    <property type="component" value="Unassembled WGS sequence"/>
</dbReference>
<protein>
    <submittedName>
        <fullName evidence="1">Uncharacterized protein</fullName>
    </submittedName>
</protein>
<dbReference type="EMBL" id="CAMAPF010000113">
    <property type="protein sequence ID" value="CAH9102019.1"/>
    <property type="molecule type" value="Genomic_DNA"/>
</dbReference>
<keyword evidence="2" id="KW-1185">Reference proteome</keyword>
<accession>A0AAV0DJX9</accession>
<evidence type="ECO:0000313" key="2">
    <source>
        <dbReference type="Proteomes" id="UP001152523"/>
    </source>
</evidence>
<evidence type="ECO:0000313" key="1">
    <source>
        <dbReference type="EMBL" id="CAH9102019.1"/>
    </source>
</evidence>
<sequence length="52" mass="5336">MSHDPSSATVSSPPSSAVASSLKGHLCISSSSLFLSPMGVVSERWLESMGRG</sequence>
<name>A0AAV0DJX9_9ASTE</name>
<reference evidence="1" key="1">
    <citation type="submission" date="2022-07" db="EMBL/GenBank/DDBJ databases">
        <authorList>
            <person name="Macas J."/>
            <person name="Novak P."/>
            <person name="Neumann P."/>
        </authorList>
    </citation>
    <scope>NUCLEOTIDE SEQUENCE</scope>
</reference>
<dbReference type="AlphaFoldDB" id="A0AAV0DJX9"/>